<organism evidence="1 2">
    <name type="scientific">Hypsibius exemplaris</name>
    <name type="common">Freshwater tardigrade</name>
    <dbReference type="NCBI Taxonomy" id="2072580"/>
    <lineage>
        <taxon>Eukaryota</taxon>
        <taxon>Metazoa</taxon>
        <taxon>Ecdysozoa</taxon>
        <taxon>Tardigrada</taxon>
        <taxon>Eutardigrada</taxon>
        <taxon>Parachela</taxon>
        <taxon>Hypsibioidea</taxon>
        <taxon>Hypsibiidae</taxon>
        <taxon>Hypsibius</taxon>
    </lineage>
</organism>
<evidence type="ECO:0000313" key="1">
    <source>
        <dbReference type="EMBL" id="OQV18954.1"/>
    </source>
</evidence>
<accession>A0A1W0WUT1</accession>
<dbReference type="EMBL" id="MTYJ01000044">
    <property type="protein sequence ID" value="OQV18954.1"/>
    <property type="molecule type" value="Genomic_DNA"/>
</dbReference>
<dbReference type="AlphaFoldDB" id="A0A1W0WUT1"/>
<gene>
    <name evidence="1" type="ORF">BV898_07012</name>
</gene>
<evidence type="ECO:0000313" key="2">
    <source>
        <dbReference type="Proteomes" id="UP000192578"/>
    </source>
</evidence>
<comment type="caution">
    <text evidence="1">The sequence shown here is derived from an EMBL/GenBank/DDBJ whole genome shotgun (WGS) entry which is preliminary data.</text>
</comment>
<protein>
    <submittedName>
        <fullName evidence="1">Uncharacterized protein</fullName>
    </submittedName>
</protein>
<proteinExistence type="predicted"/>
<keyword evidence="2" id="KW-1185">Reference proteome</keyword>
<dbReference type="Proteomes" id="UP000192578">
    <property type="component" value="Unassembled WGS sequence"/>
</dbReference>
<sequence>MDQNAQPLPLAIAFKELTDAIAERLRERDRRQQSTLELKRSIKQKADELERLDEMFAELSNPKSSFTAEGGEDELTKTMRKEAEVEEKLRFWRQTNQLLATLFRVRMKFKHDDENTPGASGFIIDQKDISRKMVLAPKISSLNAVDQNWKELEDIYIHQKKAKKPIKEPLAESLQTAGNTSTHIFLAKSP</sequence>
<name>A0A1W0WUT1_HYPEX</name>
<reference evidence="2" key="1">
    <citation type="submission" date="2017-01" db="EMBL/GenBank/DDBJ databases">
        <title>Comparative genomics of anhydrobiosis in the tardigrade Hypsibius dujardini.</title>
        <authorList>
            <person name="Yoshida Y."/>
            <person name="Koutsovoulos G."/>
            <person name="Laetsch D."/>
            <person name="Stevens L."/>
            <person name="Kumar S."/>
            <person name="Horikawa D."/>
            <person name="Ishino K."/>
            <person name="Komine S."/>
            <person name="Tomita M."/>
            <person name="Blaxter M."/>
            <person name="Arakawa K."/>
        </authorList>
    </citation>
    <scope>NUCLEOTIDE SEQUENCE [LARGE SCALE GENOMIC DNA]</scope>
    <source>
        <strain evidence="2">Z151</strain>
    </source>
</reference>